<evidence type="ECO:0000256" key="4">
    <source>
        <dbReference type="ARBA" id="ARBA00013204"/>
    </source>
</evidence>
<dbReference type="PANTHER" id="PTHR35524:SF1">
    <property type="entry name" value="ALPHA-ACETOLACTATE DECARBOXYLASE"/>
    <property type="match status" value="1"/>
</dbReference>
<dbReference type="RefSeq" id="WP_054723252.1">
    <property type="nucleotide sequence ID" value="NZ_AZDJ01000022.1"/>
</dbReference>
<keyword evidence="6 9" id="KW-0210">Decarboxylase</keyword>
<evidence type="ECO:0000256" key="5">
    <source>
        <dbReference type="ARBA" id="ARBA00020164"/>
    </source>
</evidence>
<dbReference type="PATRIC" id="fig|1291734.4.peg.1476"/>
<dbReference type="SUPFAM" id="SSF117856">
    <property type="entry name" value="AF0104/ALDC/Ptd012-like"/>
    <property type="match status" value="1"/>
</dbReference>
<evidence type="ECO:0000256" key="7">
    <source>
        <dbReference type="ARBA" id="ARBA00023061"/>
    </source>
</evidence>
<comment type="similarity">
    <text evidence="3 9">Belongs to the alpha-acetolactate decarboxylase family.</text>
</comment>
<reference evidence="10 11" key="1">
    <citation type="journal article" date="2015" name="Genome Announc.">
        <title>Expanding the biotechnology potential of lactobacilli through comparative genomics of 213 strains and associated genera.</title>
        <authorList>
            <person name="Sun Z."/>
            <person name="Harris H.M."/>
            <person name="McCann A."/>
            <person name="Guo C."/>
            <person name="Argimon S."/>
            <person name="Zhang W."/>
            <person name="Yang X."/>
            <person name="Jeffery I.B."/>
            <person name="Cooney J.C."/>
            <person name="Kagawa T.F."/>
            <person name="Liu W."/>
            <person name="Song Y."/>
            <person name="Salvetti E."/>
            <person name="Wrobel A."/>
            <person name="Rasinkangas P."/>
            <person name="Parkhill J."/>
            <person name="Rea M.C."/>
            <person name="O'Sullivan O."/>
            <person name="Ritari J."/>
            <person name="Douillard F.P."/>
            <person name="Paul Ross R."/>
            <person name="Yang R."/>
            <person name="Briner A.E."/>
            <person name="Felis G.E."/>
            <person name="de Vos W.M."/>
            <person name="Barrangou R."/>
            <person name="Klaenhammer T.R."/>
            <person name="Caufield P.W."/>
            <person name="Cui Y."/>
            <person name="Zhang H."/>
            <person name="O'Toole P.W."/>
        </authorList>
    </citation>
    <scope>NUCLEOTIDE SEQUENCE [LARGE SCALE GENOMIC DNA]</scope>
    <source>
        <strain evidence="10 11">JCM 17158</strain>
    </source>
</reference>
<dbReference type="OrthoDB" id="8612680at2"/>
<dbReference type="Proteomes" id="UP000051804">
    <property type="component" value="Unassembled WGS sequence"/>
</dbReference>
<keyword evidence="11" id="KW-1185">Reference proteome</keyword>
<organism evidence="10 11">
    <name type="scientific">Lacticaseibacillus nasuensis JCM 17158</name>
    <dbReference type="NCBI Taxonomy" id="1291734"/>
    <lineage>
        <taxon>Bacteria</taxon>
        <taxon>Bacillati</taxon>
        <taxon>Bacillota</taxon>
        <taxon>Bacilli</taxon>
        <taxon>Lactobacillales</taxon>
        <taxon>Lactobacillaceae</taxon>
        <taxon>Lacticaseibacillus</taxon>
    </lineage>
</organism>
<dbReference type="PANTHER" id="PTHR35524">
    <property type="entry name" value="ALPHA-ACETOLACTATE DECARBOXYLASE"/>
    <property type="match status" value="1"/>
</dbReference>
<name>A0A0R1JMA8_9LACO</name>
<dbReference type="STRING" id="1291734.FD02_GL001433"/>
<dbReference type="CDD" id="cd17299">
    <property type="entry name" value="acetolactate_decarboxylase"/>
    <property type="match status" value="1"/>
</dbReference>
<comment type="caution">
    <text evidence="10">The sequence shown here is derived from an EMBL/GenBank/DDBJ whole genome shotgun (WGS) entry which is preliminary data.</text>
</comment>
<evidence type="ECO:0000256" key="1">
    <source>
        <dbReference type="ARBA" id="ARBA00001784"/>
    </source>
</evidence>
<evidence type="ECO:0000256" key="6">
    <source>
        <dbReference type="ARBA" id="ARBA00022793"/>
    </source>
</evidence>
<evidence type="ECO:0000256" key="2">
    <source>
        <dbReference type="ARBA" id="ARBA00005170"/>
    </source>
</evidence>
<dbReference type="InterPro" id="IPR005128">
    <property type="entry name" value="Acetolactate_a_deCO2ase"/>
</dbReference>
<dbReference type="Pfam" id="PF03306">
    <property type="entry name" value="AAL_decarboxy"/>
    <property type="match status" value="1"/>
</dbReference>
<evidence type="ECO:0000256" key="3">
    <source>
        <dbReference type="ARBA" id="ARBA00007106"/>
    </source>
</evidence>
<dbReference type="GO" id="GO:0045151">
    <property type="term" value="P:acetoin biosynthetic process"/>
    <property type="evidence" value="ECO:0007669"/>
    <property type="project" value="UniProtKB-UniRule"/>
</dbReference>
<dbReference type="Gene3D" id="3.30.1330.80">
    <property type="entry name" value="Hypothetical protein, similar to alpha- acetolactate decarboxylase, domain 2"/>
    <property type="match status" value="2"/>
</dbReference>
<keyword evidence="8 9" id="KW-0456">Lyase</keyword>
<sequence length="234" mass="24596">MGKLYQHGTLATLVPGLFAGTQTLSELLTHGDTGIGTLTGLNGELIILDGVVYQMTAAGQVLQPEATAQVPFANVHYADFTPAGTVTNLSDAQLRLALQGKLPSVNLFTAVTLTGTFAAVTTRAVREQQPPYPTLTATAADQAVFTREQVTGTVIGYWSPTLYAGMAAPGFHLHFLNAAHDFGGHILALTVASAALALQPFADIQLHLPSTDPAFLHEAFDESKIVADIVKAES</sequence>
<proteinExistence type="inferred from homology"/>
<dbReference type="EC" id="4.1.1.5" evidence="4 9"/>
<evidence type="ECO:0000313" key="11">
    <source>
        <dbReference type="Proteomes" id="UP000051804"/>
    </source>
</evidence>
<dbReference type="AlphaFoldDB" id="A0A0R1JMA8"/>
<evidence type="ECO:0000256" key="8">
    <source>
        <dbReference type="ARBA" id="ARBA00023239"/>
    </source>
</evidence>
<dbReference type="PIRSF" id="PIRSF001332">
    <property type="entry name" value="Acetolac_decarb"/>
    <property type="match status" value="1"/>
</dbReference>
<comment type="catalytic activity">
    <reaction evidence="1 9">
        <text>(2S)-2-acetolactate + H(+) = (R)-acetoin + CO2</text>
        <dbReference type="Rhea" id="RHEA:21580"/>
        <dbReference type="ChEBI" id="CHEBI:15378"/>
        <dbReference type="ChEBI" id="CHEBI:15686"/>
        <dbReference type="ChEBI" id="CHEBI:16526"/>
        <dbReference type="ChEBI" id="CHEBI:58476"/>
        <dbReference type="EC" id="4.1.1.5"/>
    </reaction>
</comment>
<accession>A0A0R1JMA8</accession>
<protein>
    <recommendedName>
        <fullName evidence="5 9">Alpha-acetolactate decarboxylase</fullName>
        <ecNumber evidence="4 9">4.1.1.5</ecNumber>
    </recommendedName>
</protein>
<gene>
    <name evidence="10" type="ORF">FD02_GL001433</name>
</gene>
<dbReference type="NCBIfam" id="TIGR01252">
    <property type="entry name" value="acetolac_decarb"/>
    <property type="match status" value="1"/>
</dbReference>
<evidence type="ECO:0000256" key="9">
    <source>
        <dbReference type="PIRNR" id="PIRNR001332"/>
    </source>
</evidence>
<keyword evidence="7 9" id="KW-0005">Acetoin biosynthesis</keyword>
<dbReference type="EMBL" id="AZDJ01000022">
    <property type="protein sequence ID" value="KRK72461.1"/>
    <property type="molecule type" value="Genomic_DNA"/>
</dbReference>
<evidence type="ECO:0000313" key="10">
    <source>
        <dbReference type="EMBL" id="KRK72461.1"/>
    </source>
</evidence>
<comment type="pathway">
    <text evidence="2 9">Polyol metabolism; (R,R)-butane-2,3-diol biosynthesis; (R,R)-butane-2,3-diol from pyruvate: step 2/3.</text>
</comment>
<dbReference type="UniPathway" id="UPA00626">
    <property type="reaction ID" value="UER00678"/>
</dbReference>
<dbReference type="GO" id="GO:0047605">
    <property type="term" value="F:acetolactate decarboxylase activity"/>
    <property type="evidence" value="ECO:0007669"/>
    <property type="project" value="UniProtKB-UniRule"/>
</dbReference>